<dbReference type="SUPFAM" id="SSF50969">
    <property type="entry name" value="YVTN repeat-like/Quinoprotein amine dehydrogenase"/>
    <property type="match status" value="1"/>
</dbReference>
<keyword evidence="4" id="KW-1185">Reference proteome</keyword>
<sequence>MRSSRVPQALTCGLAVLLVAGCTEDPEPPAPAPEEEPSPVPTSFAGEAPPGIEGDVLRYLHGDGAEVHDLLDDPLGVRISPVGGAFLISSGGEDRHLLHDAATGETLWEGQARFRGFDVDSAGETVLLMADGDGAPFALGADGETRWEPDEPGDAYLDGVAVRRPAEWSTEEPYGDYSVLDTDGGELWSYTFEPEPEPEPEEDEDEGDPEAPEGTGTEEDTGAEEPEEDADEAGQEAGRLGVPVAVWDDTVLLDSGDSALHAHSLDPEEAGEHLWSASADDEELDLPATAPVSVPQVLGVFRAPEPEGEEAEEEDGEGDGAGPDVVLLRWAQPEAPSILSAHDAADGTPLWTLEEAGTNPVSRKFDEAGAPGSLYDTDTATLLLPQASGEATFVAVDLVAGEVRWGLEEEAGSISPAFAHGGLIYGDLRSNEEGDPQLVLDAETMDVVGEDLSAYVEAVTDTGHAILVQDRQRFVFGPEPEPEEEDSGDAEERTDGSEPPEDGVPSDDAS</sequence>
<dbReference type="Pfam" id="PF13360">
    <property type="entry name" value="PQQ_2"/>
    <property type="match status" value="1"/>
</dbReference>
<dbReference type="Gene3D" id="2.130.10.10">
    <property type="entry name" value="YVTN repeat-like/Quinoprotein amine dehydrogenase"/>
    <property type="match status" value="1"/>
</dbReference>
<dbReference type="InterPro" id="IPR011044">
    <property type="entry name" value="Quino_amine_DH_bsu"/>
</dbReference>
<dbReference type="EMBL" id="JADBDY010000001">
    <property type="protein sequence ID" value="MBE1456016.1"/>
    <property type="molecule type" value="Genomic_DNA"/>
</dbReference>
<gene>
    <name evidence="3" type="ORF">H4W79_000230</name>
</gene>
<reference evidence="3 4" key="1">
    <citation type="submission" date="2020-10" db="EMBL/GenBank/DDBJ databases">
        <title>Sequencing the genomes of 1000 actinobacteria strains.</title>
        <authorList>
            <person name="Klenk H.-P."/>
        </authorList>
    </citation>
    <scope>NUCLEOTIDE SEQUENCE [LARGE SCALE GENOMIC DNA]</scope>
    <source>
        <strain evidence="3 4">DSM 45157</strain>
    </source>
</reference>
<evidence type="ECO:0000256" key="1">
    <source>
        <dbReference type="SAM" id="MobiDB-lite"/>
    </source>
</evidence>
<feature type="region of interest" description="Disordered" evidence="1">
    <location>
        <begin position="173"/>
        <end position="242"/>
    </location>
</feature>
<evidence type="ECO:0000313" key="3">
    <source>
        <dbReference type="EMBL" id="MBE1456016.1"/>
    </source>
</evidence>
<organism evidence="3 4">
    <name type="scientific">Nocardiopsis terrae</name>
    <dbReference type="NCBI Taxonomy" id="372655"/>
    <lineage>
        <taxon>Bacteria</taxon>
        <taxon>Bacillati</taxon>
        <taxon>Actinomycetota</taxon>
        <taxon>Actinomycetes</taxon>
        <taxon>Streptosporangiales</taxon>
        <taxon>Nocardiopsidaceae</taxon>
        <taxon>Nocardiopsis</taxon>
    </lineage>
</organism>
<proteinExistence type="predicted"/>
<feature type="region of interest" description="Disordered" evidence="1">
    <location>
        <begin position="471"/>
        <end position="510"/>
    </location>
</feature>
<name>A0ABR9HAF8_9ACTN</name>
<comment type="caution">
    <text evidence="3">The sequence shown here is derived from an EMBL/GenBank/DDBJ whole genome shotgun (WGS) entry which is preliminary data.</text>
</comment>
<dbReference type="InterPro" id="IPR015943">
    <property type="entry name" value="WD40/YVTN_repeat-like_dom_sf"/>
</dbReference>
<protein>
    <recommendedName>
        <fullName evidence="2">Pyrrolo-quinoline quinone repeat domain-containing protein</fullName>
    </recommendedName>
</protein>
<dbReference type="InterPro" id="IPR002372">
    <property type="entry name" value="PQQ_rpt_dom"/>
</dbReference>
<feature type="compositionally biased region" description="Acidic residues" evidence="1">
    <location>
        <begin position="194"/>
        <end position="234"/>
    </location>
</feature>
<evidence type="ECO:0000259" key="2">
    <source>
        <dbReference type="Pfam" id="PF13360"/>
    </source>
</evidence>
<feature type="domain" description="Pyrrolo-quinoline quinone repeat" evidence="2">
    <location>
        <begin position="72"/>
        <end position="196"/>
    </location>
</feature>
<feature type="compositionally biased region" description="Acidic residues" evidence="1">
    <location>
        <begin position="480"/>
        <end position="489"/>
    </location>
</feature>
<accession>A0ABR9HAF8</accession>
<dbReference type="RefSeq" id="WP_191275495.1">
    <property type="nucleotide sequence ID" value="NZ_BMXJ01000009.1"/>
</dbReference>
<dbReference type="Proteomes" id="UP000598217">
    <property type="component" value="Unassembled WGS sequence"/>
</dbReference>
<evidence type="ECO:0000313" key="4">
    <source>
        <dbReference type="Proteomes" id="UP000598217"/>
    </source>
</evidence>
<dbReference type="PROSITE" id="PS51257">
    <property type="entry name" value="PROKAR_LIPOPROTEIN"/>
    <property type="match status" value="1"/>
</dbReference>
<feature type="compositionally biased region" description="Acidic residues" evidence="1">
    <location>
        <begin position="498"/>
        <end position="510"/>
    </location>
</feature>
<feature type="region of interest" description="Disordered" evidence="1">
    <location>
        <begin position="23"/>
        <end position="51"/>
    </location>
</feature>